<protein>
    <submittedName>
        <fullName evidence="1">Putative gonadotropin inducible transcription factor</fullName>
    </submittedName>
</protein>
<evidence type="ECO:0000313" key="1">
    <source>
        <dbReference type="EMBL" id="JAA72518.1"/>
    </source>
</evidence>
<proteinExistence type="evidence at transcript level"/>
<sequence>SLRSPSRPPGSSIPSVVSVKSFSAQVTNSPEPPGRLVFSVKRAILDAVADLVSEPGSLNPEMVRKTAGSGRAGLLATAVSLDPCASHPPSISKLNEPDCSRVAVFLAPTSGSLTSSSLQSFR</sequence>
<accession>A0A0K8RNM5</accession>
<dbReference type="AlphaFoldDB" id="A0A0K8RNM5"/>
<organism evidence="1">
    <name type="scientific">Ixodes ricinus</name>
    <name type="common">Common tick</name>
    <name type="synonym">Acarus ricinus</name>
    <dbReference type="NCBI Taxonomy" id="34613"/>
    <lineage>
        <taxon>Eukaryota</taxon>
        <taxon>Metazoa</taxon>
        <taxon>Ecdysozoa</taxon>
        <taxon>Arthropoda</taxon>
        <taxon>Chelicerata</taxon>
        <taxon>Arachnida</taxon>
        <taxon>Acari</taxon>
        <taxon>Parasitiformes</taxon>
        <taxon>Ixodida</taxon>
        <taxon>Ixodoidea</taxon>
        <taxon>Ixodidae</taxon>
        <taxon>Ixodinae</taxon>
        <taxon>Ixodes</taxon>
    </lineage>
</organism>
<feature type="non-terminal residue" evidence="1">
    <location>
        <position position="1"/>
    </location>
</feature>
<reference evidence="1" key="1">
    <citation type="submission" date="2012-12" db="EMBL/GenBank/DDBJ databases">
        <title>Identification and characterization of a phenylalanine ammonia-lyase gene family in Isatis indigotica Fort.</title>
        <authorList>
            <person name="Liu Q."/>
            <person name="Chen J."/>
            <person name="Zhou X."/>
            <person name="Di P."/>
            <person name="Xiao Y."/>
            <person name="Xuan H."/>
            <person name="Zhang L."/>
            <person name="Chen W."/>
        </authorList>
    </citation>
    <scope>NUCLEOTIDE SEQUENCE</scope>
    <source>
        <tissue evidence="1">Salivary gland</tissue>
    </source>
</reference>
<name>A0A0K8RNM5_IXORI</name>
<dbReference type="EMBL" id="GADI01001290">
    <property type="protein sequence ID" value="JAA72518.1"/>
    <property type="molecule type" value="mRNA"/>
</dbReference>